<feature type="transmembrane region" description="Helical" evidence="1">
    <location>
        <begin position="206"/>
        <end position="224"/>
    </location>
</feature>
<dbReference type="AlphaFoldDB" id="A0A2W1NPD6"/>
<feature type="transmembrane region" description="Helical" evidence="1">
    <location>
        <begin position="229"/>
        <end position="247"/>
    </location>
</feature>
<feature type="transmembrane region" description="Helical" evidence="1">
    <location>
        <begin position="153"/>
        <end position="174"/>
    </location>
</feature>
<keyword evidence="1" id="KW-0812">Transmembrane</keyword>
<name>A0A2W1NPD6_PAEXE</name>
<keyword evidence="3" id="KW-1185">Reference proteome</keyword>
<proteinExistence type="predicted"/>
<dbReference type="Proteomes" id="UP000214746">
    <property type="component" value="Unassembled WGS sequence"/>
</dbReference>
<evidence type="ECO:0000313" key="3">
    <source>
        <dbReference type="Proteomes" id="UP000214746"/>
    </source>
</evidence>
<dbReference type="EMBL" id="NHRJ02000003">
    <property type="protein sequence ID" value="PZE21355.1"/>
    <property type="molecule type" value="Genomic_DNA"/>
</dbReference>
<gene>
    <name evidence="2" type="ORF">CBW46_008320</name>
</gene>
<protein>
    <recommendedName>
        <fullName evidence="4">O-antigen ligase domain-containing protein</fullName>
    </recommendedName>
</protein>
<reference evidence="2" key="1">
    <citation type="submission" date="2018-06" db="EMBL/GenBank/DDBJ databases">
        <title>Paenibacillus xerothermodurans sp. nov. an extremely dry heat resistant spore forming bacterium isolated from the soil of Cape Canaveral, Florida.</title>
        <authorList>
            <person name="Seuylemezian A."/>
            <person name="Kaur N."/>
            <person name="Patil P."/>
            <person name="Patil P."/>
            <person name="Mayilraj S."/>
            <person name="Vaishampayan P."/>
        </authorList>
    </citation>
    <scope>NUCLEOTIDE SEQUENCE [LARGE SCALE GENOMIC DNA]</scope>
    <source>
        <strain evidence="2">ATCC 27380</strain>
    </source>
</reference>
<feature type="transmembrane region" description="Helical" evidence="1">
    <location>
        <begin position="85"/>
        <end position="103"/>
    </location>
</feature>
<feature type="transmembrane region" description="Helical" evidence="1">
    <location>
        <begin position="30"/>
        <end position="50"/>
    </location>
</feature>
<evidence type="ECO:0000256" key="1">
    <source>
        <dbReference type="SAM" id="Phobius"/>
    </source>
</evidence>
<feature type="transmembrane region" description="Helical" evidence="1">
    <location>
        <begin position="181"/>
        <end position="200"/>
    </location>
</feature>
<comment type="caution">
    <text evidence="2">The sequence shown here is derived from an EMBL/GenBank/DDBJ whole genome shotgun (WGS) entry which is preliminary data.</text>
</comment>
<sequence>MCMLFIQLFLFIFLFEAALFYGYSVHYEKPINSAVIWAGIILFLLSIYYFYNWKIEEMRDFMTAWVWAIPVCYLTPVSAHHAAFMVRLSLLYGIFFGLAAAFAREKRGAALIQQGIVFAGYTAVIYCYMNMFGNAYHKDAVMLTGEGLRLTSVFQYANAYAAYLLAILLCAVWMVMRSRKWYAVLLHATMVVPTLLSFFLTLSRGGLVMLPVIVLLVLPFYRFVQQISFFVYLLAGSFAALLIVEPVKELTTSVFNR</sequence>
<evidence type="ECO:0008006" key="4">
    <source>
        <dbReference type="Google" id="ProtNLM"/>
    </source>
</evidence>
<evidence type="ECO:0000313" key="2">
    <source>
        <dbReference type="EMBL" id="PZE21355.1"/>
    </source>
</evidence>
<organism evidence="2 3">
    <name type="scientific">Paenibacillus xerothermodurans</name>
    <dbReference type="NCBI Taxonomy" id="1977292"/>
    <lineage>
        <taxon>Bacteria</taxon>
        <taxon>Bacillati</taxon>
        <taxon>Bacillota</taxon>
        <taxon>Bacilli</taxon>
        <taxon>Bacillales</taxon>
        <taxon>Paenibacillaceae</taxon>
        <taxon>Paenibacillus</taxon>
    </lineage>
</organism>
<feature type="transmembrane region" description="Helical" evidence="1">
    <location>
        <begin position="115"/>
        <end position="133"/>
    </location>
</feature>
<keyword evidence="1" id="KW-1133">Transmembrane helix</keyword>
<accession>A0A2W1NPD6</accession>
<keyword evidence="1" id="KW-0472">Membrane</keyword>